<dbReference type="WBParaSite" id="ALUE_0000470901-mRNA-1">
    <property type="protein sequence ID" value="ALUE_0000470901-mRNA-1"/>
    <property type="gene ID" value="ALUE_0000470901"/>
</dbReference>
<dbReference type="Proteomes" id="UP000036681">
    <property type="component" value="Unplaced"/>
</dbReference>
<dbReference type="AlphaFoldDB" id="A0A0M3HR52"/>
<name>A0A0M3HR52_ASCLU</name>
<organism evidence="1 2">
    <name type="scientific">Ascaris lumbricoides</name>
    <name type="common">Giant roundworm</name>
    <dbReference type="NCBI Taxonomy" id="6252"/>
    <lineage>
        <taxon>Eukaryota</taxon>
        <taxon>Metazoa</taxon>
        <taxon>Ecdysozoa</taxon>
        <taxon>Nematoda</taxon>
        <taxon>Chromadorea</taxon>
        <taxon>Rhabditida</taxon>
        <taxon>Spirurina</taxon>
        <taxon>Ascaridomorpha</taxon>
        <taxon>Ascaridoidea</taxon>
        <taxon>Ascarididae</taxon>
        <taxon>Ascaris</taxon>
    </lineage>
</organism>
<evidence type="ECO:0000313" key="2">
    <source>
        <dbReference type="WBParaSite" id="ALUE_0000470901-mRNA-1"/>
    </source>
</evidence>
<protein>
    <submittedName>
        <fullName evidence="2">PSD1 domain-containing protein</fullName>
    </submittedName>
</protein>
<reference evidence="2" key="1">
    <citation type="submission" date="2017-02" db="UniProtKB">
        <authorList>
            <consortium name="WormBaseParasite"/>
        </authorList>
    </citation>
    <scope>IDENTIFICATION</scope>
</reference>
<proteinExistence type="predicted"/>
<accession>A0A0M3HR52</accession>
<evidence type="ECO:0000313" key="1">
    <source>
        <dbReference type="Proteomes" id="UP000036681"/>
    </source>
</evidence>
<keyword evidence="1" id="KW-1185">Reference proteome</keyword>
<sequence>MTAFYPLPSSGPLYRKALDFGFERALSDVDRAQQQPSFVLASLNDSSFTPGERSETNVGMYRSRLVGSPDESLLLWESGQKHTPANLLERWTANVTLKWAHYVLVFSLEPYG</sequence>